<keyword evidence="3" id="KW-1185">Reference proteome</keyword>
<protein>
    <recommendedName>
        <fullName evidence="1">F-box associated beta-propeller type 3 domain-containing protein</fullName>
    </recommendedName>
</protein>
<proteinExistence type="predicted"/>
<reference evidence="2 3" key="1">
    <citation type="submission" date="2021-03" db="EMBL/GenBank/DDBJ databases">
        <authorList>
            <person name="King G.J."/>
            <person name="Bancroft I."/>
            <person name="Baten A."/>
            <person name="Bloomfield J."/>
            <person name="Borpatragohain P."/>
            <person name="He Z."/>
            <person name="Irish N."/>
            <person name="Irwin J."/>
            <person name="Liu K."/>
            <person name="Mauleon R.P."/>
            <person name="Moore J."/>
            <person name="Morris R."/>
            <person name="Ostergaard L."/>
            <person name="Wang B."/>
            <person name="Wells R."/>
        </authorList>
    </citation>
    <scope>NUCLEOTIDE SEQUENCE [LARGE SCALE GENOMIC DNA]</scope>
    <source>
        <strain evidence="2">R-o-18</strain>
        <tissue evidence="2">Leaf</tissue>
    </source>
</reference>
<organism evidence="2 3">
    <name type="scientific">Brassica rapa subsp. trilocularis</name>
    <dbReference type="NCBI Taxonomy" id="1813537"/>
    <lineage>
        <taxon>Eukaryota</taxon>
        <taxon>Viridiplantae</taxon>
        <taxon>Streptophyta</taxon>
        <taxon>Embryophyta</taxon>
        <taxon>Tracheophyta</taxon>
        <taxon>Spermatophyta</taxon>
        <taxon>Magnoliopsida</taxon>
        <taxon>eudicotyledons</taxon>
        <taxon>Gunneridae</taxon>
        <taxon>Pentapetalae</taxon>
        <taxon>rosids</taxon>
        <taxon>malvids</taxon>
        <taxon>Brassicales</taxon>
        <taxon>Brassicaceae</taxon>
        <taxon>Brassiceae</taxon>
        <taxon>Brassica</taxon>
    </lineage>
</organism>
<feature type="domain" description="F-box associated beta-propeller type 3" evidence="1">
    <location>
        <begin position="1"/>
        <end position="141"/>
    </location>
</feature>
<dbReference type="Proteomes" id="UP000823674">
    <property type="component" value="Chromosome A09"/>
</dbReference>
<dbReference type="PANTHER" id="PTHR31111">
    <property type="entry name" value="BNAA05G37150D PROTEIN-RELATED"/>
    <property type="match status" value="1"/>
</dbReference>
<gene>
    <name evidence="2" type="primary">A09g500450.1_BraROA</name>
    <name evidence="2" type="ORF">IGI04_033113</name>
</gene>
<evidence type="ECO:0000313" key="3">
    <source>
        <dbReference type="Proteomes" id="UP000823674"/>
    </source>
</evidence>
<evidence type="ECO:0000313" key="2">
    <source>
        <dbReference type="EMBL" id="KAG5381643.1"/>
    </source>
</evidence>
<dbReference type="EMBL" id="JADBGQ010000008">
    <property type="protein sequence ID" value="KAG5381643.1"/>
    <property type="molecule type" value="Genomic_DNA"/>
</dbReference>
<evidence type="ECO:0000259" key="1">
    <source>
        <dbReference type="Pfam" id="PF08268"/>
    </source>
</evidence>
<dbReference type="InterPro" id="IPR017451">
    <property type="entry name" value="F-box-assoc_interact_dom"/>
</dbReference>
<dbReference type="PANTHER" id="PTHR31111:SF119">
    <property type="entry name" value="F-BOX DOMAIN-CONTAINING PROTEIN"/>
    <property type="match status" value="1"/>
</dbReference>
<dbReference type="NCBIfam" id="TIGR01640">
    <property type="entry name" value="F_box_assoc_1"/>
    <property type="match status" value="1"/>
</dbReference>
<accession>A0ABQ7L8B7</accession>
<sequence length="147" mass="17451">MSFDVRSEIFHMVELPSRIRHDVLISYEGKLACIDGKNGTRLWILEDADKHKWSFQDFLLPLSEWNLNVSRKEHYWYEDYRCNCFKLKGCNHAGEFIYVTSMFHKSSYIVFYNPVTNSCRRLKFNGIVDGLLNMHAFPNHIESFMSL</sequence>
<dbReference type="InterPro" id="IPR013187">
    <property type="entry name" value="F-box-assoc_dom_typ3"/>
</dbReference>
<comment type="caution">
    <text evidence="2">The sequence shown here is derived from an EMBL/GenBank/DDBJ whole genome shotgun (WGS) entry which is preliminary data.</text>
</comment>
<name>A0ABQ7L8B7_BRACM</name>
<dbReference type="Pfam" id="PF08268">
    <property type="entry name" value="FBA_3"/>
    <property type="match status" value="1"/>
</dbReference>